<reference evidence="1 2" key="1">
    <citation type="submission" date="2019-10" db="EMBL/GenBank/DDBJ databases">
        <title>Extracellular Electron Transfer in a Candidatus Methanoperedens spp. Enrichment Culture.</title>
        <authorList>
            <person name="Berger S."/>
            <person name="Rangel Shaw D."/>
            <person name="Berben T."/>
            <person name="In 'T Zandt M."/>
            <person name="Frank J."/>
            <person name="Reimann J."/>
            <person name="Jetten M.S.M."/>
            <person name="Welte C.U."/>
        </authorList>
    </citation>
    <scope>NUCLEOTIDE SEQUENCE [LARGE SCALE GENOMIC DNA]</scope>
    <source>
        <strain evidence="1">SB12</strain>
    </source>
</reference>
<organism evidence="1 2">
    <name type="scientific">Leptonema illini</name>
    <dbReference type="NCBI Taxonomy" id="183"/>
    <lineage>
        <taxon>Bacteria</taxon>
        <taxon>Pseudomonadati</taxon>
        <taxon>Spirochaetota</taxon>
        <taxon>Spirochaetia</taxon>
        <taxon>Leptospirales</taxon>
        <taxon>Leptospiraceae</taxon>
        <taxon>Leptonema</taxon>
    </lineage>
</organism>
<comment type="caution">
    <text evidence="1">The sequence shown here is derived from an EMBL/GenBank/DDBJ whole genome shotgun (WGS) entry which is preliminary data.</text>
</comment>
<evidence type="ECO:0000313" key="1">
    <source>
        <dbReference type="EMBL" id="KAB2934371.1"/>
    </source>
</evidence>
<sequence>MQPDMRCPLSEASRFSNGVLSSPAIVPSYIVRLKERYRQISSRKDGARGREYSSQYFDERNGKTALFFSNFVYILRKPCSYWVIPDRDSKFLSGEARRVRYNAKFRVETKRKCKPESLVSRKRLTVPAVCDIVSIEDLKVLNNCPVHAKHRPAVKNRRSR</sequence>
<protein>
    <submittedName>
        <fullName evidence="1">Uncharacterized protein</fullName>
    </submittedName>
</protein>
<dbReference type="AlphaFoldDB" id="A0A833LYG3"/>
<dbReference type="Proteomes" id="UP000460298">
    <property type="component" value="Unassembled WGS sequence"/>
</dbReference>
<gene>
    <name evidence="1" type="ORF">F9K24_04925</name>
</gene>
<accession>A0A833LYG3</accession>
<evidence type="ECO:0000313" key="2">
    <source>
        <dbReference type="Proteomes" id="UP000460298"/>
    </source>
</evidence>
<proteinExistence type="predicted"/>
<name>A0A833LYG3_9LEPT</name>
<dbReference type="EMBL" id="WBUI01000003">
    <property type="protein sequence ID" value="KAB2934371.1"/>
    <property type="molecule type" value="Genomic_DNA"/>
</dbReference>